<evidence type="ECO:0000256" key="6">
    <source>
        <dbReference type="ARBA" id="ARBA00035197"/>
    </source>
</evidence>
<dbReference type="GO" id="GO:0006412">
    <property type="term" value="P:translation"/>
    <property type="evidence" value="ECO:0007669"/>
    <property type="project" value="UniProtKB-UniRule"/>
</dbReference>
<gene>
    <name evidence="7" type="primary">rplR</name>
    <name evidence="8" type="ORF">A2153_03880</name>
</gene>
<dbReference type="EMBL" id="MFJB01000081">
    <property type="protein sequence ID" value="OGF98861.1"/>
    <property type="molecule type" value="Genomic_DNA"/>
</dbReference>
<dbReference type="Pfam" id="PF00861">
    <property type="entry name" value="Ribosomal_L18p"/>
    <property type="match status" value="1"/>
</dbReference>
<keyword evidence="4 7" id="KW-0689">Ribosomal protein</keyword>
<dbReference type="NCBIfam" id="TIGR00060">
    <property type="entry name" value="L18_bact"/>
    <property type="match status" value="1"/>
</dbReference>
<keyword evidence="2 7" id="KW-0699">rRNA-binding</keyword>
<evidence type="ECO:0000256" key="2">
    <source>
        <dbReference type="ARBA" id="ARBA00022730"/>
    </source>
</evidence>
<dbReference type="InterPro" id="IPR057268">
    <property type="entry name" value="Ribosomal_L18"/>
</dbReference>
<dbReference type="GO" id="GO:0003735">
    <property type="term" value="F:structural constituent of ribosome"/>
    <property type="evidence" value="ECO:0007669"/>
    <property type="project" value="InterPro"/>
</dbReference>
<reference evidence="8 9" key="1">
    <citation type="journal article" date="2016" name="Nat. Commun.">
        <title>Thousands of microbial genomes shed light on interconnected biogeochemical processes in an aquifer system.</title>
        <authorList>
            <person name="Anantharaman K."/>
            <person name="Brown C.T."/>
            <person name="Hug L.A."/>
            <person name="Sharon I."/>
            <person name="Castelle C.J."/>
            <person name="Probst A.J."/>
            <person name="Thomas B.C."/>
            <person name="Singh A."/>
            <person name="Wilkins M.J."/>
            <person name="Karaoz U."/>
            <person name="Brodie E.L."/>
            <person name="Williams K.H."/>
            <person name="Hubbard S.S."/>
            <person name="Banfield J.F."/>
        </authorList>
    </citation>
    <scope>NUCLEOTIDE SEQUENCE [LARGE SCALE GENOMIC DNA]</scope>
</reference>
<comment type="subunit">
    <text evidence="7">Part of the 50S ribosomal subunit; part of the 5S rRNA/L5/L18/L25 subcomplex. Contacts the 5S and 23S rRNAs.</text>
</comment>
<evidence type="ECO:0000313" key="8">
    <source>
        <dbReference type="EMBL" id="OGF98861.1"/>
    </source>
</evidence>
<evidence type="ECO:0000256" key="7">
    <source>
        <dbReference type="HAMAP-Rule" id="MF_01337"/>
    </source>
</evidence>
<accession>A0A1F5YG87</accession>
<dbReference type="SUPFAM" id="SSF53137">
    <property type="entry name" value="Translational machinery components"/>
    <property type="match status" value="1"/>
</dbReference>
<dbReference type="GO" id="GO:0008097">
    <property type="term" value="F:5S rRNA binding"/>
    <property type="evidence" value="ECO:0007669"/>
    <property type="project" value="TreeGrafter"/>
</dbReference>
<sequence length="118" mass="13345">MIPKHILQKNKKKTILVKGNRGSLTRPRLSVFRSNRFIYAQLIDDDKGKTLVTVNSQKLTKDKLKSTKSQIAKIVGQLLAERAIKAKIKTVIFDRGKFKYHGQIKTLAEGARESGLKI</sequence>
<evidence type="ECO:0000313" key="9">
    <source>
        <dbReference type="Proteomes" id="UP000177396"/>
    </source>
</evidence>
<dbReference type="AlphaFoldDB" id="A0A1F5YG87"/>
<dbReference type="InterPro" id="IPR005484">
    <property type="entry name" value="Ribosomal_uL18_bac/plant/anim"/>
</dbReference>
<dbReference type="InterPro" id="IPR004389">
    <property type="entry name" value="Ribosomal_uL18_bac-type"/>
</dbReference>
<dbReference type="PANTHER" id="PTHR12899">
    <property type="entry name" value="39S RIBOSOMAL PROTEIN L18, MITOCHONDRIAL"/>
    <property type="match status" value="1"/>
</dbReference>
<dbReference type="PANTHER" id="PTHR12899:SF3">
    <property type="entry name" value="LARGE RIBOSOMAL SUBUNIT PROTEIN UL18M"/>
    <property type="match status" value="1"/>
</dbReference>
<dbReference type="Proteomes" id="UP000177396">
    <property type="component" value="Unassembled WGS sequence"/>
</dbReference>
<keyword evidence="3 7" id="KW-0694">RNA-binding</keyword>
<dbReference type="FunFam" id="3.30.420.100:FF:000001">
    <property type="entry name" value="50S ribosomal protein L18"/>
    <property type="match status" value="1"/>
</dbReference>
<evidence type="ECO:0000256" key="4">
    <source>
        <dbReference type="ARBA" id="ARBA00022980"/>
    </source>
</evidence>
<evidence type="ECO:0000256" key="3">
    <source>
        <dbReference type="ARBA" id="ARBA00022884"/>
    </source>
</evidence>
<proteinExistence type="inferred from homology"/>
<comment type="function">
    <text evidence="7">This is one of the proteins that bind and probably mediate the attachment of the 5S RNA into the large ribosomal subunit, where it forms part of the central protuberance.</text>
</comment>
<keyword evidence="5 7" id="KW-0687">Ribonucleoprotein</keyword>
<name>A0A1F5YG87_9BACT</name>
<dbReference type="Gene3D" id="3.30.420.100">
    <property type="match status" value="1"/>
</dbReference>
<protein>
    <recommendedName>
        <fullName evidence="6 7">Large ribosomal subunit protein uL18</fullName>
    </recommendedName>
</protein>
<organism evidence="8 9">
    <name type="scientific">Candidatus Gottesmanbacteria bacterium RBG_16_38_7b</name>
    <dbReference type="NCBI Taxonomy" id="1798372"/>
    <lineage>
        <taxon>Bacteria</taxon>
        <taxon>Candidatus Gottesmaniibacteriota</taxon>
    </lineage>
</organism>
<comment type="caution">
    <text evidence="8">The sequence shown here is derived from an EMBL/GenBank/DDBJ whole genome shotgun (WGS) entry which is preliminary data.</text>
</comment>
<dbReference type="CDD" id="cd00432">
    <property type="entry name" value="Ribosomal_L18_L5e"/>
    <property type="match status" value="1"/>
</dbReference>
<evidence type="ECO:0000256" key="1">
    <source>
        <dbReference type="ARBA" id="ARBA00007116"/>
    </source>
</evidence>
<dbReference type="GO" id="GO:0022625">
    <property type="term" value="C:cytosolic large ribosomal subunit"/>
    <property type="evidence" value="ECO:0007669"/>
    <property type="project" value="TreeGrafter"/>
</dbReference>
<comment type="similarity">
    <text evidence="1 7">Belongs to the universal ribosomal protein uL18 family.</text>
</comment>
<dbReference type="HAMAP" id="MF_01337_B">
    <property type="entry name" value="Ribosomal_uL18_B"/>
    <property type="match status" value="1"/>
</dbReference>
<evidence type="ECO:0000256" key="5">
    <source>
        <dbReference type="ARBA" id="ARBA00023274"/>
    </source>
</evidence>